<gene>
    <name evidence="2" type="ORF">BHLFYP23_01562</name>
</gene>
<name>A0A6N2RFQ1_BLAHA</name>
<feature type="domain" description="Transposase (putative) YhgA-like" evidence="1">
    <location>
        <begin position="134"/>
        <end position="217"/>
    </location>
</feature>
<accession>A0A6N2RFQ1</accession>
<dbReference type="RefSeq" id="WP_156341839.1">
    <property type="nucleotide sequence ID" value="NZ_CACRSY010000005.1"/>
</dbReference>
<proteinExistence type="predicted"/>
<organism evidence="2">
    <name type="scientific">Blautia hansenii</name>
    <name type="common">Ruminococcus hansenii</name>
    <dbReference type="NCBI Taxonomy" id="1322"/>
    <lineage>
        <taxon>Bacteria</taxon>
        <taxon>Bacillati</taxon>
        <taxon>Bacillota</taxon>
        <taxon>Clostridia</taxon>
        <taxon>Lachnospirales</taxon>
        <taxon>Lachnospiraceae</taxon>
        <taxon>Blautia</taxon>
    </lineage>
</organism>
<dbReference type="AlphaFoldDB" id="A0A6N2RFQ1"/>
<reference evidence="2" key="1">
    <citation type="submission" date="2019-11" db="EMBL/GenBank/DDBJ databases">
        <authorList>
            <person name="Feng L."/>
        </authorList>
    </citation>
    <scope>NUCLEOTIDE SEQUENCE</scope>
    <source>
        <strain evidence="2">BhanseniiLFYP23</strain>
    </source>
</reference>
<protein>
    <recommendedName>
        <fullName evidence="1">Transposase (putative) YhgA-like domain-containing protein</fullName>
    </recommendedName>
</protein>
<dbReference type="Pfam" id="PF04754">
    <property type="entry name" value="Transposase_31"/>
    <property type="match status" value="1"/>
</dbReference>
<dbReference type="InterPro" id="IPR006842">
    <property type="entry name" value="Transposase_31"/>
</dbReference>
<evidence type="ECO:0000259" key="1">
    <source>
        <dbReference type="Pfam" id="PF04754"/>
    </source>
</evidence>
<evidence type="ECO:0000313" key="2">
    <source>
        <dbReference type="EMBL" id="VYS78645.1"/>
    </source>
</evidence>
<dbReference type="EMBL" id="CACRSY010000005">
    <property type="protein sequence ID" value="VYS78645.1"/>
    <property type="molecule type" value="Genomic_DNA"/>
</dbReference>
<sequence length="313" mass="36989">MAGRNATKADVILKDFWRQNERFADLFNAVIFHGKQVIKPEDLTERDTDMSGIIQFKGYQETLERTRDVVKKMAYGVEFAVLGIESQQKIHYAMPLRTMLYDSLGYLKEYQEITRIRKAERGKMTEDEFLSKMKKEDRLHPIISIVLYYSEKSWDGPTCLRDMIVEMPEEMERIFSDYKMNLVQIRKSEQYTFHNEDVKAVFEISREIFNGNLDKINERYRNRDLTAELIMVIGKITDSEELVRQGRIEEVTNMCTALEKWEKENIERGTKRGIAKMVLTLLKKGKTVKETADLLDLTEEYVRKIQEEFRNVM</sequence>